<gene>
    <name evidence="2" type="ORF">g.52606</name>
</gene>
<evidence type="ECO:0008006" key="3">
    <source>
        <dbReference type="Google" id="ProtNLM"/>
    </source>
</evidence>
<protein>
    <recommendedName>
        <fullName evidence="3">PiggyBac transposable element-derived protein domain-containing protein</fullName>
    </recommendedName>
</protein>
<proteinExistence type="predicted"/>
<sequence length="115" mass="12665">IESVSEDTADQHVASSSSSTQPSLPNSVTTTAVPPDTQSVTQQPTTTGNQRRGRKQPRPVLPWSVTPDMKTYLFSQPTGLRVPVPGDEPIDYFNMIFDDVFLESVVRETNDNAEE</sequence>
<evidence type="ECO:0000313" key="2">
    <source>
        <dbReference type="EMBL" id="JAT25285.1"/>
    </source>
</evidence>
<feature type="non-terminal residue" evidence="2">
    <location>
        <position position="1"/>
    </location>
</feature>
<name>A0A1B6LNH6_9HEMI</name>
<accession>A0A1B6LNH6</accession>
<reference evidence="2" key="1">
    <citation type="submission" date="2015-11" db="EMBL/GenBank/DDBJ databases">
        <title>De novo transcriptome assembly of four potential Pierce s Disease insect vectors from Arizona vineyards.</title>
        <authorList>
            <person name="Tassone E.E."/>
        </authorList>
    </citation>
    <scope>NUCLEOTIDE SEQUENCE</scope>
</reference>
<feature type="region of interest" description="Disordered" evidence="1">
    <location>
        <begin position="1"/>
        <end position="64"/>
    </location>
</feature>
<dbReference type="AlphaFoldDB" id="A0A1B6LNH6"/>
<dbReference type="EMBL" id="GEBQ01014692">
    <property type="protein sequence ID" value="JAT25285.1"/>
    <property type="molecule type" value="Transcribed_RNA"/>
</dbReference>
<evidence type="ECO:0000256" key="1">
    <source>
        <dbReference type="SAM" id="MobiDB-lite"/>
    </source>
</evidence>
<feature type="compositionally biased region" description="Polar residues" evidence="1">
    <location>
        <begin position="20"/>
        <end position="50"/>
    </location>
</feature>
<feature type="non-terminal residue" evidence="2">
    <location>
        <position position="115"/>
    </location>
</feature>
<organism evidence="2">
    <name type="scientific">Graphocephala atropunctata</name>
    <dbReference type="NCBI Taxonomy" id="36148"/>
    <lineage>
        <taxon>Eukaryota</taxon>
        <taxon>Metazoa</taxon>
        <taxon>Ecdysozoa</taxon>
        <taxon>Arthropoda</taxon>
        <taxon>Hexapoda</taxon>
        <taxon>Insecta</taxon>
        <taxon>Pterygota</taxon>
        <taxon>Neoptera</taxon>
        <taxon>Paraneoptera</taxon>
        <taxon>Hemiptera</taxon>
        <taxon>Auchenorrhyncha</taxon>
        <taxon>Membracoidea</taxon>
        <taxon>Cicadellidae</taxon>
        <taxon>Cicadellinae</taxon>
        <taxon>Cicadellini</taxon>
        <taxon>Graphocephala</taxon>
    </lineage>
</organism>